<evidence type="ECO:0000256" key="2">
    <source>
        <dbReference type="ARBA" id="ARBA00022692"/>
    </source>
</evidence>
<dbReference type="GO" id="GO:0008168">
    <property type="term" value="F:methyltransferase activity"/>
    <property type="evidence" value="ECO:0007669"/>
    <property type="project" value="UniProtKB-KW"/>
</dbReference>
<dbReference type="GO" id="GO:0012505">
    <property type="term" value="C:endomembrane system"/>
    <property type="evidence" value="ECO:0007669"/>
    <property type="project" value="UniProtKB-SubCell"/>
</dbReference>
<keyword evidence="6" id="KW-0489">Methyltransferase</keyword>
<reference evidence="6 7" key="1">
    <citation type="submission" date="2017-08" db="EMBL/GenBank/DDBJ databases">
        <title>Infants hospitalized years apart are colonized by the same room-sourced microbial strains.</title>
        <authorList>
            <person name="Brooks B."/>
            <person name="Olm M.R."/>
            <person name="Firek B.A."/>
            <person name="Baker R."/>
            <person name="Thomas B.C."/>
            <person name="Morowitz M.J."/>
            <person name="Banfield J.F."/>
        </authorList>
    </citation>
    <scope>NUCLEOTIDE SEQUENCE [LARGE SCALE GENOMIC DNA]</scope>
    <source>
        <strain evidence="6">S2_003_000_R2_14</strain>
    </source>
</reference>
<accession>A0A2W5U7A6</accession>
<proteinExistence type="predicted"/>
<evidence type="ECO:0000256" key="1">
    <source>
        <dbReference type="ARBA" id="ARBA00004127"/>
    </source>
</evidence>
<keyword evidence="4 5" id="KW-0472">Membrane</keyword>
<feature type="transmembrane region" description="Helical" evidence="5">
    <location>
        <begin position="28"/>
        <end position="47"/>
    </location>
</feature>
<dbReference type="GO" id="GO:0032259">
    <property type="term" value="P:methylation"/>
    <property type="evidence" value="ECO:0007669"/>
    <property type="project" value="UniProtKB-KW"/>
</dbReference>
<dbReference type="PANTHER" id="PTHR43847:SF1">
    <property type="entry name" value="BLL3993 PROTEIN"/>
    <property type="match status" value="1"/>
</dbReference>
<dbReference type="Pfam" id="PF04191">
    <property type="entry name" value="PEMT"/>
    <property type="match status" value="1"/>
</dbReference>
<feature type="transmembrane region" description="Helical" evidence="5">
    <location>
        <begin position="149"/>
        <end position="181"/>
    </location>
</feature>
<keyword evidence="2 5" id="KW-0812">Transmembrane</keyword>
<comment type="subcellular location">
    <subcellularLocation>
        <location evidence="1">Endomembrane system</location>
        <topology evidence="1">Multi-pass membrane protein</topology>
    </subcellularLocation>
</comment>
<dbReference type="AlphaFoldDB" id="A0A2W5U7A6"/>
<dbReference type="InterPro" id="IPR007318">
    <property type="entry name" value="Phopholipid_MeTrfase"/>
</dbReference>
<dbReference type="Proteomes" id="UP000249061">
    <property type="component" value="Unassembled WGS sequence"/>
</dbReference>
<dbReference type="PANTHER" id="PTHR43847">
    <property type="entry name" value="BLL3993 PROTEIN"/>
    <property type="match status" value="1"/>
</dbReference>
<evidence type="ECO:0000256" key="5">
    <source>
        <dbReference type="SAM" id="Phobius"/>
    </source>
</evidence>
<evidence type="ECO:0000313" key="7">
    <source>
        <dbReference type="Proteomes" id="UP000249061"/>
    </source>
</evidence>
<keyword evidence="3 5" id="KW-1133">Transmembrane helix</keyword>
<sequence length="214" mass="24153">MIFLRVLPIVVFVTTVLCVTAGGWQYPFFFAYSAVLWLSSSAVYTFAPKDLVRERMKPPSDRDRATQRIAFPVMLAHYVVAGLDVGRFQWTQVKVWLQAAGLASVTLGMGLVGWTLLTNPFASSAVRIQNERKQTVINTGPYALVRHPMYLGVVFFTLGSGLALGSWISWAMALPLLGVFVRRTLKEDRMLHDELDGYAEYAKKVRWRVIPFVF</sequence>
<comment type="caution">
    <text evidence="6">The sequence shown here is derived from an EMBL/GenBank/DDBJ whole genome shotgun (WGS) entry which is preliminary data.</text>
</comment>
<dbReference type="InterPro" id="IPR052527">
    <property type="entry name" value="Metal_cation-efflux_comp"/>
</dbReference>
<dbReference type="Gene3D" id="1.20.120.1630">
    <property type="match status" value="1"/>
</dbReference>
<gene>
    <name evidence="6" type="ORF">DI536_33590</name>
</gene>
<evidence type="ECO:0000256" key="3">
    <source>
        <dbReference type="ARBA" id="ARBA00022989"/>
    </source>
</evidence>
<dbReference type="EMBL" id="QFQP01000052">
    <property type="protein sequence ID" value="PZR04778.1"/>
    <property type="molecule type" value="Genomic_DNA"/>
</dbReference>
<organism evidence="6 7">
    <name type="scientific">Archangium gephyra</name>
    <dbReference type="NCBI Taxonomy" id="48"/>
    <lineage>
        <taxon>Bacteria</taxon>
        <taxon>Pseudomonadati</taxon>
        <taxon>Myxococcota</taxon>
        <taxon>Myxococcia</taxon>
        <taxon>Myxococcales</taxon>
        <taxon>Cystobacterineae</taxon>
        <taxon>Archangiaceae</taxon>
        <taxon>Archangium</taxon>
    </lineage>
</organism>
<evidence type="ECO:0000256" key="4">
    <source>
        <dbReference type="ARBA" id="ARBA00023136"/>
    </source>
</evidence>
<keyword evidence="6" id="KW-0808">Transferase</keyword>
<name>A0A2W5U7A6_9BACT</name>
<protein>
    <submittedName>
        <fullName evidence="6">Isoprenylcysteine carboxyl methyltransferase</fullName>
    </submittedName>
</protein>
<feature type="transmembrane region" description="Helical" evidence="5">
    <location>
        <begin position="95"/>
        <end position="117"/>
    </location>
</feature>
<evidence type="ECO:0000313" key="6">
    <source>
        <dbReference type="EMBL" id="PZR04778.1"/>
    </source>
</evidence>